<dbReference type="EMBL" id="CP028271">
    <property type="protein sequence ID" value="QHM70169.1"/>
    <property type="molecule type" value="Genomic_DNA"/>
</dbReference>
<dbReference type="PROSITE" id="PS01081">
    <property type="entry name" value="HTH_TETR_1"/>
    <property type="match status" value="1"/>
</dbReference>
<dbReference type="PRINTS" id="PR00455">
    <property type="entry name" value="HTHTETR"/>
</dbReference>
<dbReference type="Pfam" id="PF00440">
    <property type="entry name" value="TetR_N"/>
    <property type="match status" value="1"/>
</dbReference>
<dbReference type="GO" id="GO:0003677">
    <property type="term" value="F:DNA binding"/>
    <property type="evidence" value="ECO:0007669"/>
    <property type="project" value="UniProtKB-UniRule"/>
</dbReference>
<dbReference type="PANTHER" id="PTHR43479">
    <property type="entry name" value="ACREF/ENVCD OPERON REPRESSOR-RELATED"/>
    <property type="match status" value="1"/>
</dbReference>
<dbReference type="PROSITE" id="PS50977">
    <property type="entry name" value="HTH_TETR_2"/>
    <property type="match status" value="1"/>
</dbReference>
<evidence type="ECO:0000259" key="6">
    <source>
        <dbReference type="PROSITE" id="PS50977"/>
    </source>
</evidence>
<gene>
    <name evidence="7" type="primary">acrR</name>
    <name evidence="7" type="ORF">C7M51_00429</name>
</gene>
<dbReference type="GO" id="GO:0009410">
    <property type="term" value="P:response to xenobiotic stimulus"/>
    <property type="evidence" value="ECO:0007669"/>
    <property type="project" value="UniProtKB-ARBA"/>
</dbReference>
<organism evidence="7 8">
    <name type="scientific">Mixta intestinalis</name>
    <dbReference type="NCBI Taxonomy" id="1615494"/>
    <lineage>
        <taxon>Bacteria</taxon>
        <taxon>Pseudomonadati</taxon>
        <taxon>Pseudomonadota</taxon>
        <taxon>Gammaproteobacteria</taxon>
        <taxon>Enterobacterales</taxon>
        <taxon>Erwiniaceae</taxon>
        <taxon>Mixta</taxon>
    </lineage>
</organism>
<keyword evidence="1" id="KW-0678">Repressor</keyword>
<dbReference type="KEGG" id="mint:C7M51_00429"/>
<dbReference type="InterPro" id="IPR023772">
    <property type="entry name" value="DNA-bd_HTH_TetR-type_CS"/>
</dbReference>
<evidence type="ECO:0000313" key="7">
    <source>
        <dbReference type="EMBL" id="QHM70169.1"/>
    </source>
</evidence>
<dbReference type="InterPro" id="IPR001647">
    <property type="entry name" value="HTH_TetR"/>
</dbReference>
<proteinExistence type="predicted"/>
<reference evidence="7 8" key="1">
    <citation type="submission" date="2018-03" db="EMBL/GenBank/DDBJ databases">
        <title>Pantoea intestinalis SRCM103226 isolated form the mealworm.</title>
        <authorList>
            <person name="Jeong D.-Y."/>
            <person name="Kim J.W."/>
        </authorList>
    </citation>
    <scope>NUCLEOTIDE SEQUENCE [LARGE SCALE GENOMIC DNA]</scope>
    <source>
        <strain evidence="7 8">SRCM103226</strain>
    </source>
</reference>
<dbReference type="NCBIfam" id="NF007949">
    <property type="entry name" value="PRK10668.1"/>
    <property type="match status" value="1"/>
</dbReference>
<keyword evidence="8" id="KW-1185">Reference proteome</keyword>
<dbReference type="Pfam" id="PF08361">
    <property type="entry name" value="TetR_C_2"/>
    <property type="match status" value="1"/>
</dbReference>
<dbReference type="InterPro" id="IPR009057">
    <property type="entry name" value="Homeodomain-like_sf"/>
</dbReference>
<dbReference type="Gene3D" id="1.10.357.10">
    <property type="entry name" value="Tetracycline Repressor, domain 2"/>
    <property type="match status" value="1"/>
</dbReference>
<feature type="DNA-binding region" description="H-T-H motif" evidence="5">
    <location>
        <begin position="68"/>
        <end position="87"/>
    </location>
</feature>
<dbReference type="FunFam" id="1.10.357.10:FF:000003">
    <property type="entry name" value="HTH-type transcriptional regulator AcrR"/>
    <property type="match status" value="1"/>
</dbReference>
<evidence type="ECO:0000256" key="5">
    <source>
        <dbReference type="PROSITE-ProRule" id="PRU00335"/>
    </source>
</evidence>
<dbReference type="GO" id="GO:0045892">
    <property type="term" value="P:negative regulation of DNA-templated transcription"/>
    <property type="evidence" value="ECO:0007669"/>
    <property type="project" value="UniProtKB-ARBA"/>
</dbReference>
<evidence type="ECO:0000256" key="4">
    <source>
        <dbReference type="ARBA" id="ARBA00023163"/>
    </source>
</evidence>
<dbReference type="InterPro" id="IPR036271">
    <property type="entry name" value="Tet_transcr_reg_TetR-rel_C_sf"/>
</dbReference>
<dbReference type="SUPFAM" id="SSF48498">
    <property type="entry name" value="Tetracyclin repressor-like, C-terminal domain"/>
    <property type="match status" value="1"/>
</dbReference>
<feature type="domain" description="HTH tetR-type" evidence="6">
    <location>
        <begin position="45"/>
        <end position="105"/>
    </location>
</feature>
<dbReference type="InterPro" id="IPR013572">
    <property type="entry name" value="Tscrpt_reg_MAATS_C"/>
</dbReference>
<dbReference type="SUPFAM" id="SSF46689">
    <property type="entry name" value="Homeodomain-like"/>
    <property type="match status" value="1"/>
</dbReference>
<dbReference type="PANTHER" id="PTHR43479:SF11">
    <property type="entry name" value="ACREF_ENVCD OPERON REPRESSOR-RELATED"/>
    <property type="match status" value="1"/>
</dbReference>
<keyword evidence="4" id="KW-0804">Transcription</keyword>
<protein>
    <submittedName>
        <fullName evidence="7">HTH-type transcriptional regulator AcrR</fullName>
    </submittedName>
</protein>
<evidence type="ECO:0000256" key="3">
    <source>
        <dbReference type="ARBA" id="ARBA00023125"/>
    </source>
</evidence>
<keyword evidence="2" id="KW-0805">Transcription regulation</keyword>
<dbReference type="AlphaFoldDB" id="A0A6P1PWI0"/>
<sequence length="249" mass="28377">MDHKPLSHCCVYIVVMLWYIHSQMYVNPPLGKSVTMARKTKQQALETRNQILDAAIARFSEFGVSATSLADIAKEAGVTRGAIYWHFKNKTDLLNEIWAQSESGLEDIEQEYQSKYPDDPLSVMRAVICYIFAATARDQRRRSLLEIIFHKCEFVGEMLPLQIVQQNLYLECYEKIEEALADCIEAGQLPARLNMRRAAVIMRGYITGIMENWLFMPESFDIEQDAPVLVDALIDMLKNSPCLLTDATG</sequence>
<evidence type="ECO:0000313" key="8">
    <source>
        <dbReference type="Proteomes" id="UP000464053"/>
    </source>
</evidence>
<accession>A0A6P1PWI0</accession>
<evidence type="ECO:0000256" key="1">
    <source>
        <dbReference type="ARBA" id="ARBA00022491"/>
    </source>
</evidence>
<evidence type="ECO:0000256" key="2">
    <source>
        <dbReference type="ARBA" id="ARBA00023015"/>
    </source>
</evidence>
<keyword evidence="3 5" id="KW-0238">DNA-binding</keyword>
<dbReference type="InterPro" id="IPR050624">
    <property type="entry name" value="HTH-type_Tx_Regulator"/>
</dbReference>
<dbReference type="GO" id="GO:0003700">
    <property type="term" value="F:DNA-binding transcription factor activity"/>
    <property type="evidence" value="ECO:0007669"/>
    <property type="project" value="UniProtKB-ARBA"/>
</dbReference>
<name>A0A6P1PWI0_9GAMM</name>
<dbReference type="Proteomes" id="UP000464053">
    <property type="component" value="Chromosome"/>
</dbReference>